<name>A0A6H2HB45_9BURK</name>
<dbReference type="PANTHER" id="PTHR30085">
    <property type="entry name" value="AMINO ACID ABC TRANSPORTER PERMEASE"/>
    <property type="match status" value="1"/>
</dbReference>
<dbReference type="KEGG" id="pvac:HC248_02298"/>
<dbReference type="RefSeq" id="WP_168922562.1">
    <property type="nucleotide sequence ID" value="NZ_CP051461.1"/>
</dbReference>
<dbReference type="Pfam" id="PF00497">
    <property type="entry name" value="SBP_bac_3"/>
    <property type="match status" value="1"/>
</dbReference>
<evidence type="ECO:0000256" key="2">
    <source>
        <dbReference type="ARBA" id="ARBA00022448"/>
    </source>
</evidence>
<evidence type="ECO:0000313" key="7">
    <source>
        <dbReference type="Proteomes" id="UP000502041"/>
    </source>
</evidence>
<dbReference type="EMBL" id="CP051461">
    <property type="protein sequence ID" value="QJC56987.1"/>
    <property type="molecule type" value="Genomic_DNA"/>
</dbReference>
<evidence type="ECO:0000259" key="5">
    <source>
        <dbReference type="SMART" id="SM00062"/>
    </source>
</evidence>
<dbReference type="Proteomes" id="UP000502041">
    <property type="component" value="Chromosome"/>
</dbReference>
<feature type="domain" description="Solute-binding protein family 3/N-terminal" evidence="5">
    <location>
        <begin position="36"/>
        <end position="268"/>
    </location>
</feature>
<keyword evidence="3 4" id="KW-0732">Signal</keyword>
<gene>
    <name evidence="6" type="primary">gltI_1</name>
    <name evidence="6" type="ORF">HC248_02298</name>
</gene>
<dbReference type="SMART" id="SM00062">
    <property type="entry name" value="PBPb"/>
    <property type="match status" value="1"/>
</dbReference>
<organism evidence="6 7">
    <name type="scientific">Polaromonas vacuolata</name>
    <dbReference type="NCBI Taxonomy" id="37448"/>
    <lineage>
        <taxon>Bacteria</taxon>
        <taxon>Pseudomonadati</taxon>
        <taxon>Pseudomonadota</taxon>
        <taxon>Betaproteobacteria</taxon>
        <taxon>Burkholderiales</taxon>
        <taxon>Comamonadaceae</taxon>
        <taxon>Polaromonas</taxon>
    </lineage>
</organism>
<evidence type="ECO:0000256" key="3">
    <source>
        <dbReference type="ARBA" id="ARBA00022729"/>
    </source>
</evidence>
<accession>A0A6H2HB45</accession>
<dbReference type="GO" id="GO:0006865">
    <property type="term" value="P:amino acid transport"/>
    <property type="evidence" value="ECO:0007669"/>
    <property type="project" value="TreeGrafter"/>
</dbReference>
<dbReference type="AlphaFoldDB" id="A0A6H2HB45"/>
<dbReference type="GO" id="GO:0005576">
    <property type="term" value="C:extracellular region"/>
    <property type="evidence" value="ECO:0007669"/>
    <property type="project" value="TreeGrafter"/>
</dbReference>
<reference evidence="6 7" key="1">
    <citation type="submission" date="2020-04" db="EMBL/GenBank/DDBJ databases">
        <title>Complete genome of a Psychrophilic, Marine, Gas Vacuolate Bacterium Polaromonas vacuolata KCTC 22033T.</title>
        <authorList>
            <person name="Hwang K."/>
            <person name="Kim K.M."/>
        </authorList>
    </citation>
    <scope>NUCLEOTIDE SEQUENCE [LARGE SCALE GENOMIC DNA]</scope>
    <source>
        <strain evidence="6 7">KCTC 22033</strain>
    </source>
</reference>
<keyword evidence="7" id="KW-1185">Reference proteome</keyword>
<dbReference type="InterPro" id="IPR001638">
    <property type="entry name" value="Solute-binding_3/MltF_N"/>
</dbReference>
<dbReference type="InterPro" id="IPR051455">
    <property type="entry name" value="Bact_solute-bind_prot3"/>
</dbReference>
<keyword evidence="2" id="KW-0813">Transport</keyword>
<feature type="signal peptide" evidence="4">
    <location>
        <begin position="1"/>
        <end position="24"/>
    </location>
</feature>
<sequence length="297" mass="32368">MKISSLIVSTVLLAGLASVAAAQAQTTLEKIEANNKITVSYREASVPFSYLIGSKKAIGFSVDLSEAIIDDVRKVLKKPNLEVGLMPVTSQNRIPLLVNGTYDLECGSTTNNTARGKDVTFSINIFYTGTRLLVKKSSGIRDYADLAKKTVASTTGTTNAQVIRKYNADNNLDMQLVLGKDHDNSLLLVESDRAEAFAMDDILLFGLLANSKNPAALQVVGESLQVEPYACMLRKDDPAFKKLVDGTITRLIKSGEFTKMYIKWFESPLAPKGINLGLPMSEQLKVNLKELSDKPAM</sequence>
<evidence type="ECO:0000313" key="6">
    <source>
        <dbReference type="EMBL" id="QJC56987.1"/>
    </source>
</evidence>
<dbReference type="CDD" id="cd13688">
    <property type="entry name" value="PBP2_GltI_DEBP"/>
    <property type="match status" value="1"/>
</dbReference>
<dbReference type="SUPFAM" id="SSF53850">
    <property type="entry name" value="Periplasmic binding protein-like II"/>
    <property type="match status" value="1"/>
</dbReference>
<comment type="similarity">
    <text evidence="1">Belongs to the bacterial solute-binding protein 3 family.</text>
</comment>
<protein>
    <submittedName>
        <fullName evidence="6">Glutamate/aspartate import solute-binding protein</fullName>
    </submittedName>
</protein>
<feature type="chain" id="PRO_5026178476" evidence="4">
    <location>
        <begin position="25"/>
        <end position="297"/>
    </location>
</feature>
<dbReference type="PANTHER" id="PTHR30085:SF2">
    <property type="entry name" value="GLUTAMATE_ASPARTATE IMPORT SOLUTE-BINDING PROTEIN"/>
    <property type="match status" value="1"/>
</dbReference>
<evidence type="ECO:0000256" key="4">
    <source>
        <dbReference type="SAM" id="SignalP"/>
    </source>
</evidence>
<dbReference type="GO" id="GO:0030288">
    <property type="term" value="C:outer membrane-bounded periplasmic space"/>
    <property type="evidence" value="ECO:0007669"/>
    <property type="project" value="TreeGrafter"/>
</dbReference>
<evidence type="ECO:0000256" key="1">
    <source>
        <dbReference type="ARBA" id="ARBA00010333"/>
    </source>
</evidence>
<proteinExistence type="inferred from homology"/>
<dbReference type="Gene3D" id="3.40.190.10">
    <property type="entry name" value="Periplasmic binding protein-like II"/>
    <property type="match status" value="2"/>
</dbReference>